<evidence type="ECO:0000256" key="4">
    <source>
        <dbReference type="RuleBase" id="RU000509"/>
    </source>
</evidence>
<reference evidence="5" key="1">
    <citation type="submission" date="2022-06" db="EMBL/GenBank/DDBJ databases">
        <title>Uncovering the hologenomic basis of an extraordinary plant invasion.</title>
        <authorList>
            <person name="Bieker V.C."/>
            <person name="Martin M.D."/>
            <person name="Gilbert T."/>
            <person name="Hodgins K."/>
            <person name="Battlay P."/>
            <person name="Petersen B."/>
            <person name="Wilson J."/>
        </authorList>
    </citation>
    <scope>NUCLEOTIDE SEQUENCE</scope>
    <source>
        <strain evidence="5">AA19_3_7</strain>
        <tissue evidence="5">Leaf</tissue>
    </source>
</reference>
<keyword evidence="4" id="KW-0378">Hydrolase</keyword>
<dbReference type="InterPro" id="IPR017853">
    <property type="entry name" value="GH"/>
</dbReference>
<dbReference type="InterPro" id="IPR001554">
    <property type="entry name" value="Glyco_hydro_14"/>
</dbReference>
<dbReference type="Proteomes" id="UP001206925">
    <property type="component" value="Unassembled WGS sequence"/>
</dbReference>
<accession>A0AAD5GWT5</accession>
<proteinExistence type="inferred from homology"/>
<keyword evidence="6" id="KW-1185">Reference proteome</keyword>
<dbReference type="Pfam" id="PF01373">
    <property type="entry name" value="Glyco_hydro_14"/>
    <property type="match status" value="1"/>
</dbReference>
<keyword evidence="3 4" id="KW-0624">Polysaccharide degradation</keyword>
<evidence type="ECO:0000313" key="6">
    <source>
        <dbReference type="Proteomes" id="UP001206925"/>
    </source>
</evidence>
<comment type="caution">
    <text evidence="5">The sequence shown here is derived from an EMBL/GenBank/DDBJ whole genome shotgun (WGS) entry which is preliminary data.</text>
</comment>
<evidence type="ECO:0000256" key="1">
    <source>
        <dbReference type="ARBA" id="ARBA00005652"/>
    </source>
</evidence>
<evidence type="ECO:0000256" key="3">
    <source>
        <dbReference type="ARBA" id="ARBA00023326"/>
    </source>
</evidence>
<evidence type="ECO:0000256" key="2">
    <source>
        <dbReference type="ARBA" id="ARBA00023277"/>
    </source>
</evidence>
<sequence>MTARKGCDGNLLLLEFVVMLYKSFANMSRTTPASYRASSSQDEDTYPIVDEWDFTGTTRVPVYVKLPSKIIDKECELVDPHYLTNLLTTLKSINVDGVTVYFDYMRSFWHEFNEFFQDGSITIIQIGELRYPSNPAKHGWKYRGIGEFQCFIDHGDRVLAKARLAFEGAPISVKVGVPLVTSKSDGEFRVLNAAWDADIPVASECALAPESYGFLTSDKILEHSKPRNDLDRRHSSAFTYTGPAQALLEQHNFKIFQIFVKRMHGEAVEAT</sequence>
<dbReference type="Gene3D" id="3.20.20.80">
    <property type="entry name" value="Glycosidases"/>
    <property type="match status" value="3"/>
</dbReference>
<keyword evidence="4" id="KW-0326">Glycosidase</keyword>
<dbReference type="PANTHER" id="PTHR31352:SF58">
    <property type="entry name" value="BETA-AMYLASE 2, CHLOROPLASTIC"/>
    <property type="match status" value="1"/>
</dbReference>
<comment type="similarity">
    <text evidence="1 4">Belongs to the glycosyl hydrolase 14 family.</text>
</comment>
<evidence type="ECO:0000313" key="5">
    <source>
        <dbReference type="EMBL" id="KAI7758425.1"/>
    </source>
</evidence>
<dbReference type="AlphaFoldDB" id="A0AAD5GWT5"/>
<dbReference type="PANTHER" id="PTHR31352">
    <property type="entry name" value="BETA-AMYLASE 1, CHLOROPLASTIC"/>
    <property type="match status" value="1"/>
</dbReference>
<comment type="catalytic activity">
    <reaction evidence="4">
        <text>Hydrolysis of (1-&gt;4)-alpha-D-glucosidic linkages in polysaccharides so as to remove successive maltose units from the non-reducing ends of the chains.</text>
        <dbReference type="EC" id="3.2.1.2"/>
    </reaction>
</comment>
<gene>
    <name evidence="5" type="ORF">M8C21_013113</name>
</gene>
<dbReference type="GO" id="GO:0000272">
    <property type="term" value="P:polysaccharide catabolic process"/>
    <property type="evidence" value="ECO:0007669"/>
    <property type="project" value="UniProtKB-KW"/>
</dbReference>
<name>A0AAD5GWT5_AMBAR</name>
<dbReference type="SUPFAM" id="SSF51445">
    <property type="entry name" value="(Trans)glycosidases"/>
    <property type="match status" value="1"/>
</dbReference>
<organism evidence="5 6">
    <name type="scientific">Ambrosia artemisiifolia</name>
    <name type="common">Common ragweed</name>
    <dbReference type="NCBI Taxonomy" id="4212"/>
    <lineage>
        <taxon>Eukaryota</taxon>
        <taxon>Viridiplantae</taxon>
        <taxon>Streptophyta</taxon>
        <taxon>Embryophyta</taxon>
        <taxon>Tracheophyta</taxon>
        <taxon>Spermatophyta</taxon>
        <taxon>Magnoliopsida</taxon>
        <taxon>eudicotyledons</taxon>
        <taxon>Gunneridae</taxon>
        <taxon>Pentapetalae</taxon>
        <taxon>asterids</taxon>
        <taxon>campanulids</taxon>
        <taxon>Asterales</taxon>
        <taxon>Asteraceae</taxon>
        <taxon>Asteroideae</taxon>
        <taxon>Heliantheae alliance</taxon>
        <taxon>Heliantheae</taxon>
        <taxon>Ambrosia</taxon>
    </lineage>
</organism>
<dbReference type="EC" id="3.2.1.2" evidence="4"/>
<dbReference type="EMBL" id="JAMZMK010000003">
    <property type="protein sequence ID" value="KAI7758425.1"/>
    <property type="molecule type" value="Genomic_DNA"/>
</dbReference>
<keyword evidence="2 4" id="KW-0119">Carbohydrate metabolism</keyword>
<dbReference type="GO" id="GO:0016161">
    <property type="term" value="F:beta-amylase activity"/>
    <property type="evidence" value="ECO:0007669"/>
    <property type="project" value="UniProtKB-EC"/>
</dbReference>
<protein>
    <recommendedName>
        <fullName evidence="4">Beta-amylase</fullName>
        <ecNumber evidence="4">3.2.1.2</ecNumber>
    </recommendedName>
</protein>